<dbReference type="PANTHER" id="PTHR11893:SF20">
    <property type="entry name" value="INNEXIN-3"/>
    <property type="match status" value="1"/>
</dbReference>
<protein>
    <recommendedName>
        <fullName evidence="12">Innexin</fullName>
    </recommendedName>
</protein>
<evidence type="ECO:0000256" key="10">
    <source>
        <dbReference type="ARBA" id="ARBA00023136"/>
    </source>
</evidence>
<keyword evidence="7" id="KW-0965">Cell junction</keyword>
<proteinExistence type="inferred from homology"/>
<keyword evidence="14" id="KW-1185">Reference proteome</keyword>
<evidence type="ECO:0000256" key="9">
    <source>
        <dbReference type="ARBA" id="ARBA00023065"/>
    </source>
</evidence>
<keyword evidence="9 12" id="KW-0406">Ion transport</keyword>
<evidence type="ECO:0000313" key="15">
    <source>
        <dbReference type="WBParaSite" id="OFLC_0000507801-mRNA-1"/>
    </source>
</evidence>
<evidence type="ECO:0000256" key="4">
    <source>
        <dbReference type="ARBA" id="ARBA00022475"/>
    </source>
</evidence>
<dbReference type="STRING" id="387005.A0A183HC67"/>
<evidence type="ECO:0000256" key="2">
    <source>
        <dbReference type="ARBA" id="ARBA00004651"/>
    </source>
</evidence>
<keyword evidence="5 12" id="KW-0812">Transmembrane</keyword>
<dbReference type="AlphaFoldDB" id="A0A183HC67"/>
<evidence type="ECO:0000256" key="11">
    <source>
        <dbReference type="ARBA" id="ARBA00023303"/>
    </source>
</evidence>
<reference evidence="15" key="1">
    <citation type="submission" date="2016-06" db="UniProtKB">
        <authorList>
            <consortium name="WormBaseParasite"/>
        </authorList>
    </citation>
    <scope>IDENTIFICATION</scope>
</reference>
<reference evidence="13 14" key="2">
    <citation type="submission" date="2018-11" db="EMBL/GenBank/DDBJ databases">
        <authorList>
            <consortium name="Pathogen Informatics"/>
        </authorList>
    </citation>
    <scope>NUCLEOTIDE SEQUENCE [LARGE SCALE GENOMIC DNA]</scope>
</reference>
<keyword evidence="10 12" id="KW-0472">Membrane</keyword>
<evidence type="ECO:0000256" key="3">
    <source>
        <dbReference type="ARBA" id="ARBA00022448"/>
    </source>
</evidence>
<evidence type="ECO:0000313" key="13">
    <source>
        <dbReference type="EMBL" id="VDO41976.1"/>
    </source>
</evidence>
<dbReference type="WBParaSite" id="OFLC_0000507801-mRNA-1">
    <property type="protein sequence ID" value="OFLC_0000507801-mRNA-1"/>
    <property type="gene ID" value="OFLC_0000507801"/>
</dbReference>
<evidence type="ECO:0000256" key="8">
    <source>
        <dbReference type="ARBA" id="ARBA00022989"/>
    </source>
</evidence>
<organism evidence="15">
    <name type="scientific">Onchocerca flexuosa</name>
    <dbReference type="NCBI Taxonomy" id="387005"/>
    <lineage>
        <taxon>Eukaryota</taxon>
        <taxon>Metazoa</taxon>
        <taxon>Ecdysozoa</taxon>
        <taxon>Nematoda</taxon>
        <taxon>Chromadorea</taxon>
        <taxon>Rhabditida</taxon>
        <taxon>Spirurina</taxon>
        <taxon>Spiruromorpha</taxon>
        <taxon>Filarioidea</taxon>
        <taxon>Onchocercidae</taxon>
        <taxon>Onchocerca</taxon>
    </lineage>
</organism>
<gene>
    <name evidence="12" type="primary">inx</name>
    <name evidence="13" type="ORF">OFLC_LOCUS5080</name>
</gene>
<evidence type="ECO:0000256" key="1">
    <source>
        <dbReference type="ARBA" id="ARBA00004610"/>
    </source>
</evidence>
<dbReference type="Pfam" id="PF00876">
    <property type="entry name" value="Innexin"/>
    <property type="match status" value="1"/>
</dbReference>
<sequence length="182" mass="21487">MSFTSSYFPLVTFCDMERQILGKMEINTLQCVLMLNFINEKIFIMIWYWIFLLFFISLADFIITFVQYVLPQCREISIKFYLQEGELDEWSCFLLKDKRLLRIYVVEFLGLDGALLLRFLDNHAGIIVTRIITNGLWQYFCRFYGDSSFCTSREIVVNVEKFEIADSYSLSLSPIASLSRMN</sequence>
<dbReference type="GO" id="GO:0034220">
    <property type="term" value="P:monoatomic ion transmembrane transport"/>
    <property type="evidence" value="ECO:0007669"/>
    <property type="project" value="UniProtKB-KW"/>
</dbReference>
<dbReference type="PRINTS" id="PR01262">
    <property type="entry name" value="INNEXIN"/>
</dbReference>
<comment type="function">
    <text evidence="12">Structural component of the gap junctions.</text>
</comment>
<dbReference type="Proteomes" id="UP000267606">
    <property type="component" value="Unassembled WGS sequence"/>
</dbReference>
<dbReference type="EMBL" id="UZAJ01004183">
    <property type="protein sequence ID" value="VDO41976.1"/>
    <property type="molecule type" value="Genomic_DNA"/>
</dbReference>
<dbReference type="PROSITE" id="PS51013">
    <property type="entry name" value="PANNEXIN"/>
    <property type="match status" value="1"/>
</dbReference>
<evidence type="ECO:0000256" key="7">
    <source>
        <dbReference type="ARBA" id="ARBA00022949"/>
    </source>
</evidence>
<keyword evidence="11 12" id="KW-0407">Ion channel</keyword>
<accession>A0A183HC67</accession>
<dbReference type="InterPro" id="IPR000990">
    <property type="entry name" value="Innexin"/>
</dbReference>
<keyword evidence="8 12" id="KW-1133">Transmembrane helix</keyword>
<dbReference type="GO" id="GO:0005243">
    <property type="term" value="F:gap junction channel activity"/>
    <property type="evidence" value="ECO:0007669"/>
    <property type="project" value="TreeGrafter"/>
</dbReference>
<evidence type="ECO:0000256" key="12">
    <source>
        <dbReference type="RuleBase" id="RU010713"/>
    </source>
</evidence>
<keyword evidence="4" id="KW-1003">Cell membrane</keyword>
<comment type="caution">
    <text evidence="12">Lacks conserved residue(s) required for the propagation of feature annotation.</text>
</comment>
<name>A0A183HC67_9BILA</name>
<dbReference type="GO" id="GO:0005921">
    <property type="term" value="C:gap junction"/>
    <property type="evidence" value="ECO:0007669"/>
    <property type="project" value="UniProtKB-SubCell"/>
</dbReference>
<keyword evidence="6" id="KW-0303">Gap junction</keyword>
<dbReference type="GO" id="GO:0005886">
    <property type="term" value="C:plasma membrane"/>
    <property type="evidence" value="ECO:0007669"/>
    <property type="project" value="UniProtKB-SubCell"/>
</dbReference>
<dbReference type="PANTHER" id="PTHR11893">
    <property type="entry name" value="INNEXIN"/>
    <property type="match status" value="1"/>
</dbReference>
<comment type="similarity">
    <text evidence="12">Belongs to the pannexin family.</text>
</comment>
<feature type="transmembrane region" description="Helical" evidence="12">
    <location>
        <begin position="46"/>
        <end position="70"/>
    </location>
</feature>
<evidence type="ECO:0000256" key="5">
    <source>
        <dbReference type="ARBA" id="ARBA00022692"/>
    </source>
</evidence>
<evidence type="ECO:0000256" key="6">
    <source>
        <dbReference type="ARBA" id="ARBA00022868"/>
    </source>
</evidence>
<comment type="subcellular location">
    <subcellularLocation>
        <location evidence="1">Cell junction</location>
        <location evidence="1">Gap junction</location>
    </subcellularLocation>
    <subcellularLocation>
        <location evidence="2 12">Cell membrane</location>
        <topology evidence="2 12">Multi-pass membrane protein</topology>
    </subcellularLocation>
</comment>
<evidence type="ECO:0000313" key="14">
    <source>
        <dbReference type="Proteomes" id="UP000267606"/>
    </source>
</evidence>
<keyword evidence="3 12" id="KW-0813">Transport</keyword>